<dbReference type="Gene3D" id="2.10.109.10">
    <property type="entry name" value="Umud Fragment, subunit A"/>
    <property type="match status" value="1"/>
</dbReference>
<sequence>MSIGNNIKTLRTKYGLSQQDLADIAGVTNKAVSTWESNTKEPRMGAIEKIANHFGIKKSNLIDENGMELIDYVDSSNSSPDVYVRPLYGSIAAGTPIEMLEVEEYIEIPKNIALKYPKSFLLKVNGDSMNKVVPNSAYALITPQEEAKNGDVVAIAINGYDATLKRYYQLQNTTVLEPDSYNTEHVAKTFSGNEGEPSLRIIGKMVWFMSGYDIKY</sequence>
<reference evidence="2 3" key="1">
    <citation type="submission" date="2018-05" db="EMBL/GenBank/DDBJ databases">
        <title>Freshwater and sediment microbial communities from various areas in North America, analyzing microbe dynamics in response to fracking.</title>
        <authorList>
            <person name="Lamendella R."/>
        </authorList>
    </citation>
    <scope>NUCLEOTIDE SEQUENCE [LARGE SCALE GENOMIC DNA]</scope>
    <source>
        <strain evidence="2 3">DB-3</strain>
    </source>
</reference>
<dbReference type="InterPro" id="IPR050077">
    <property type="entry name" value="LexA_repressor"/>
</dbReference>
<dbReference type="InterPro" id="IPR015927">
    <property type="entry name" value="Peptidase_S24_S26A/B/C"/>
</dbReference>
<gene>
    <name evidence="2" type="ORF">DET56_109221</name>
</gene>
<accession>A0A855Y8W6</accession>
<organism evidence="2 3">
    <name type="scientific">Paenibacillus pabuli</name>
    <dbReference type="NCBI Taxonomy" id="1472"/>
    <lineage>
        <taxon>Bacteria</taxon>
        <taxon>Bacillati</taxon>
        <taxon>Bacillota</taxon>
        <taxon>Bacilli</taxon>
        <taxon>Bacillales</taxon>
        <taxon>Paenibacillaceae</taxon>
        <taxon>Paenibacillus</taxon>
    </lineage>
</organism>
<dbReference type="CDD" id="cd06529">
    <property type="entry name" value="S24_LexA-like"/>
    <property type="match status" value="1"/>
</dbReference>
<dbReference type="Gene3D" id="1.10.260.40">
    <property type="entry name" value="lambda repressor-like DNA-binding domains"/>
    <property type="match status" value="1"/>
</dbReference>
<name>A0A855Y8W6_9BACL</name>
<evidence type="ECO:0000313" key="3">
    <source>
        <dbReference type="Proteomes" id="UP000247078"/>
    </source>
</evidence>
<dbReference type="SUPFAM" id="SSF47413">
    <property type="entry name" value="lambda repressor-like DNA-binding domains"/>
    <property type="match status" value="1"/>
</dbReference>
<dbReference type="PROSITE" id="PS50943">
    <property type="entry name" value="HTH_CROC1"/>
    <property type="match status" value="1"/>
</dbReference>
<dbReference type="EMBL" id="QGTZ01000009">
    <property type="protein sequence ID" value="PWW37335.1"/>
    <property type="molecule type" value="Genomic_DNA"/>
</dbReference>
<proteinExistence type="predicted"/>
<dbReference type="InterPro" id="IPR039418">
    <property type="entry name" value="LexA-like"/>
</dbReference>
<evidence type="ECO:0000259" key="1">
    <source>
        <dbReference type="PROSITE" id="PS50943"/>
    </source>
</evidence>
<dbReference type="CDD" id="cd00093">
    <property type="entry name" value="HTH_XRE"/>
    <property type="match status" value="1"/>
</dbReference>
<dbReference type="Pfam" id="PF00717">
    <property type="entry name" value="Peptidase_S24"/>
    <property type="match status" value="1"/>
</dbReference>
<comment type="caution">
    <text evidence="2">The sequence shown here is derived from an EMBL/GenBank/DDBJ whole genome shotgun (WGS) entry which is preliminary data.</text>
</comment>
<feature type="domain" description="HTH cro/C1-type" evidence="1">
    <location>
        <begin position="7"/>
        <end position="61"/>
    </location>
</feature>
<dbReference type="InterPro" id="IPR001387">
    <property type="entry name" value="Cro/C1-type_HTH"/>
</dbReference>
<dbReference type="Proteomes" id="UP000247078">
    <property type="component" value="Unassembled WGS sequence"/>
</dbReference>
<dbReference type="PANTHER" id="PTHR33516">
    <property type="entry name" value="LEXA REPRESSOR"/>
    <property type="match status" value="1"/>
</dbReference>
<dbReference type="RefSeq" id="WP_110000761.1">
    <property type="nucleotide sequence ID" value="NZ_QGTZ01000009.1"/>
</dbReference>
<dbReference type="GO" id="GO:0003677">
    <property type="term" value="F:DNA binding"/>
    <property type="evidence" value="ECO:0007669"/>
    <property type="project" value="InterPro"/>
</dbReference>
<dbReference type="InterPro" id="IPR010982">
    <property type="entry name" value="Lambda_DNA-bd_dom_sf"/>
</dbReference>
<dbReference type="Pfam" id="PF01381">
    <property type="entry name" value="HTH_3"/>
    <property type="match status" value="1"/>
</dbReference>
<dbReference type="AlphaFoldDB" id="A0A855Y8W6"/>
<dbReference type="PANTHER" id="PTHR33516:SF2">
    <property type="entry name" value="LEXA REPRESSOR-RELATED"/>
    <property type="match status" value="1"/>
</dbReference>
<evidence type="ECO:0000313" key="2">
    <source>
        <dbReference type="EMBL" id="PWW37335.1"/>
    </source>
</evidence>
<dbReference type="InterPro" id="IPR036286">
    <property type="entry name" value="LexA/Signal_pep-like_sf"/>
</dbReference>
<dbReference type="SUPFAM" id="SSF51306">
    <property type="entry name" value="LexA/Signal peptidase"/>
    <property type="match status" value="1"/>
</dbReference>
<dbReference type="SMART" id="SM00530">
    <property type="entry name" value="HTH_XRE"/>
    <property type="match status" value="1"/>
</dbReference>
<protein>
    <submittedName>
        <fullName evidence="2">Repressor LexA</fullName>
    </submittedName>
</protein>